<gene>
    <name evidence="1" type="ORF">ACFOD4_13765</name>
</gene>
<keyword evidence="2" id="KW-1185">Reference proteome</keyword>
<evidence type="ECO:0000313" key="1">
    <source>
        <dbReference type="EMBL" id="MFC3126130.1"/>
    </source>
</evidence>
<accession>A0ABV7G4L1</accession>
<dbReference type="Gene3D" id="1.10.3700.10">
    <property type="entry name" value="AGR C 984p-like"/>
    <property type="match status" value="2"/>
</dbReference>
<protein>
    <submittedName>
        <fullName evidence="1">DUF1217 domain-containing protein</fullName>
    </submittedName>
</protein>
<reference evidence="2" key="1">
    <citation type="journal article" date="2019" name="Int. J. Syst. Evol. Microbiol.">
        <title>The Global Catalogue of Microorganisms (GCM) 10K type strain sequencing project: providing services to taxonomists for standard genome sequencing and annotation.</title>
        <authorList>
            <consortium name="The Broad Institute Genomics Platform"/>
            <consortium name="The Broad Institute Genome Sequencing Center for Infectious Disease"/>
            <person name="Wu L."/>
            <person name="Ma J."/>
        </authorList>
    </citation>
    <scope>NUCLEOTIDE SEQUENCE [LARGE SCALE GENOMIC DNA]</scope>
    <source>
        <strain evidence="2">KCTC 52094</strain>
    </source>
</reference>
<name>A0ABV7G4L1_9PROT</name>
<evidence type="ECO:0000313" key="2">
    <source>
        <dbReference type="Proteomes" id="UP001595593"/>
    </source>
</evidence>
<dbReference type="EMBL" id="JBHRTN010000014">
    <property type="protein sequence ID" value="MFC3126130.1"/>
    <property type="molecule type" value="Genomic_DNA"/>
</dbReference>
<dbReference type="InterPro" id="IPR010626">
    <property type="entry name" value="DUF1217"/>
</dbReference>
<sequence length="489" mass="51605">MTVGAILTGVPLGLAGWKLLQTKSPTDFKAFSKDPILQNDLAYLRNKLPTKADAKSLLEDRRLQEIVLKAYGLDAQIGYNGLMRKVLESDPSDKNSTAGRMTDARYRVLAADLNYGASVTAAVPAVPTSSTLQIGWPVNGKGFNSFAGSFGTVQVENVSLEGLHSRGEVAAALQAAFRKADGGRSDITVTQFGLNLIVTDAKGRGAVEFGFKPADGSQARAVEGEGSLSPLTGRVLLSGLDDGRGFTSFSGTFGTVAISDVDLSGLNRPQDIAARLQAAFRKADGGHGDISVAVKDGSLVFTDARNRNLPEFSFTGDSTATVLRSANGTPGRPVVGGAKVADAALLDSIAQKYTQARFEESLGGTSESLRRAVYAKRTLPTITNWYSVIADRNLAAVVQSALGLPESFGRLDVDRQRDVLSQRMDIAEFKDSAKLGKMLERYVAQTSVAEAQALASSNGIVGLVQPISWGGDRFSGASSAALFSILSSR</sequence>
<dbReference type="Pfam" id="PF06748">
    <property type="entry name" value="DUF1217"/>
    <property type="match status" value="2"/>
</dbReference>
<dbReference type="InterPro" id="IPR023157">
    <property type="entry name" value="AGR-C-984p-like_sf"/>
</dbReference>
<comment type="caution">
    <text evidence="1">The sequence shown here is derived from an EMBL/GenBank/DDBJ whole genome shotgun (WGS) entry which is preliminary data.</text>
</comment>
<dbReference type="SUPFAM" id="SSF158837">
    <property type="entry name" value="AGR C 984p-like"/>
    <property type="match status" value="1"/>
</dbReference>
<organism evidence="1 2">
    <name type="scientific">Teichococcus globiformis</name>
    <dbReference type="NCBI Taxonomy" id="2307229"/>
    <lineage>
        <taxon>Bacteria</taxon>
        <taxon>Pseudomonadati</taxon>
        <taxon>Pseudomonadota</taxon>
        <taxon>Alphaproteobacteria</taxon>
        <taxon>Acetobacterales</taxon>
        <taxon>Roseomonadaceae</taxon>
        <taxon>Roseomonas</taxon>
    </lineage>
</organism>
<dbReference type="RefSeq" id="WP_379597275.1">
    <property type="nucleotide sequence ID" value="NZ_JBHRTN010000014.1"/>
</dbReference>
<proteinExistence type="predicted"/>
<dbReference type="Proteomes" id="UP001595593">
    <property type="component" value="Unassembled WGS sequence"/>
</dbReference>